<dbReference type="Gene3D" id="1.25.10.10">
    <property type="entry name" value="Leucine-rich Repeat Variant"/>
    <property type="match status" value="1"/>
</dbReference>
<comment type="similarity">
    <text evidence="1">Belongs to the phosphatase 2A regulatory subunit.</text>
</comment>
<comment type="caution">
    <text evidence="3">The sequence shown here is derived from an EMBL/GenBank/DDBJ whole genome shotgun (WGS) entry which is preliminary data.</text>
</comment>
<gene>
    <name evidence="3" type="ORF">CLIB1423_15S03092</name>
</gene>
<dbReference type="FunFam" id="1.25.10.10:FF:000372">
    <property type="entry name" value="Serine/threonine protein phosphatase 2A regulatory subunit"/>
    <property type="match status" value="1"/>
</dbReference>
<comment type="function">
    <text evidence="1">The B regulatory subunit might modulate substrate selectivity and catalytic activity, and also might direct the localization of the catalytic enzyme to a particular subcellular compartment.</text>
</comment>
<feature type="compositionally biased region" description="Low complexity" evidence="2">
    <location>
        <begin position="137"/>
        <end position="153"/>
    </location>
</feature>
<dbReference type="SUPFAM" id="SSF48371">
    <property type="entry name" value="ARM repeat"/>
    <property type="match status" value="1"/>
</dbReference>
<evidence type="ECO:0000313" key="3">
    <source>
        <dbReference type="EMBL" id="CAH2354302.1"/>
    </source>
</evidence>
<dbReference type="InterPro" id="IPR002554">
    <property type="entry name" value="PP2A_B56"/>
</dbReference>
<feature type="compositionally biased region" description="Polar residues" evidence="2">
    <location>
        <begin position="89"/>
        <end position="134"/>
    </location>
</feature>
<dbReference type="InterPro" id="IPR011989">
    <property type="entry name" value="ARM-like"/>
</dbReference>
<dbReference type="Proteomes" id="UP000837801">
    <property type="component" value="Unassembled WGS sequence"/>
</dbReference>
<dbReference type="EMBL" id="CAKXYY010000015">
    <property type="protein sequence ID" value="CAH2354302.1"/>
    <property type="molecule type" value="Genomic_DNA"/>
</dbReference>
<proteinExistence type="inferred from homology"/>
<dbReference type="AlphaFoldDB" id="A0A9P0W082"/>
<feature type="compositionally biased region" description="Low complexity" evidence="2">
    <location>
        <begin position="49"/>
        <end position="80"/>
    </location>
</feature>
<dbReference type="PIRSF" id="PIRSF028043">
    <property type="entry name" value="PP2A_B56"/>
    <property type="match status" value="1"/>
</dbReference>
<name>A0A9P0W082_9ASCO</name>
<keyword evidence="4" id="KW-1185">Reference proteome</keyword>
<dbReference type="OrthoDB" id="10264446at2759"/>
<feature type="compositionally biased region" description="Basic and acidic residues" evidence="2">
    <location>
        <begin position="18"/>
        <end position="33"/>
    </location>
</feature>
<dbReference type="GO" id="GO:0007165">
    <property type="term" value="P:signal transduction"/>
    <property type="evidence" value="ECO:0007669"/>
    <property type="project" value="InterPro"/>
</dbReference>
<evidence type="ECO:0000256" key="2">
    <source>
        <dbReference type="SAM" id="MobiDB-lite"/>
    </source>
</evidence>
<evidence type="ECO:0000313" key="4">
    <source>
        <dbReference type="Proteomes" id="UP000837801"/>
    </source>
</evidence>
<dbReference type="GO" id="GO:0000159">
    <property type="term" value="C:protein phosphatase type 2A complex"/>
    <property type="evidence" value="ECO:0007669"/>
    <property type="project" value="UniProtKB-UniRule"/>
</dbReference>
<accession>A0A9P0W082</accession>
<feature type="region of interest" description="Disordered" evidence="2">
    <location>
        <begin position="1"/>
        <end position="160"/>
    </location>
</feature>
<reference evidence="3" key="1">
    <citation type="submission" date="2022-03" db="EMBL/GenBank/DDBJ databases">
        <authorList>
            <person name="Legras J.-L."/>
            <person name="Devillers H."/>
            <person name="Grondin C."/>
        </authorList>
    </citation>
    <scope>NUCLEOTIDE SEQUENCE</scope>
    <source>
        <strain evidence="3">CLIB 1423</strain>
    </source>
</reference>
<dbReference type="Pfam" id="PF01603">
    <property type="entry name" value="B56"/>
    <property type="match status" value="2"/>
</dbReference>
<evidence type="ECO:0000256" key="1">
    <source>
        <dbReference type="PIRNR" id="PIRNR028043"/>
    </source>
</evidence>
<sequence>MMKGFKNRLTRKSSATGKKPDKKTEKEKDKESLKGGSAVGGGGVDSPGKKLSTSSSKSPTSSGSLKSNSPSPSRNNSATSLKSGGGSASPATTVPTQLADTQSPQPSNVTTHQTSSPQQPNDSVDQSIINQGTDGTPGATGARADSAAAPGVPNITIGDTDMIDTANTEDADMPSVDVQTPTESNNPLLATTANNNAGGIGGGTGAHAHHGGAHHSQNPVHVHSYSLSPNISSPNKESFDIDLIVTPKRHSSSRFEPQSNDGYQEIVKLPNFDEVLPEEQIPLFVQKIDQCNIMFDFGDPTYDIRGKEIKRITLQELIEFISTNRFTYTEEMYKHVVMMFKRNLIRPIPPPVNPVGELYDPDEDEPVSELAWPHMQVIYEFFLRFIESPDFSPQIAKMYIDHEFILKILELFDSEDPRERDCLKTTLHRIYGKFLSLRSFIRKSINNVFLQFTYETERFNGIAELLEILGSIINGFALPLKEEHKIFLVRVLIPLHKVKCLSLYHPQLAYCIVQFLEKDPSLTEEVIMGLLRFWPKINSPKEVMFLNEIEDIFEVMEPSEFLKIQIPLFAQLSKCISSPHFQVSEKVLCYWSNEYFLTLITENAEVVLPIIFASLYELTNATQPGIANGLIKQKLAENPNATTDANGNIIDNGLILRNNGVDDGNGGIHDMTEEEYYDSFSSPQHGGLNGNGGDIDDFGNQQSGHIPPHNSATSNWNRTIHQLSFGALKVFMDHNPILYDHCTMLYHQSLEEQKSRELARKDGWKRIEEYVKQIKEQEKLQQEQSPSQITQLPQVQQHTNSEKGASVAGH</sequence>
<feature type="region of interest" description="Disordered" evidence="2">
    <location>
        <begin position="778"/>
        <end position="810"/>
    </location>
</feature>
<feature type="compositionally biased region" description="Polar residues" evidence="2">
    <location>
        <begin position="177"/>
        <end position="189"/>
    </location>
</feature>
<protein>
    <recommendedName>
        <fullName evidence="1">Serine/threonine-protein phosphatase 2A 56 kDa regulatory subunit</fullName>
    </recommendedName>
</protein>
<feature type="region of interest" description="Disordered" evidence="2">
    <location>
        <begin position="682"/>
        <end position="713"/>
    </location>
</feature>
<feature type="compositionally biased region" description="Polar residues" evidence="2">
    <location>
        <begin position="785"/>
        <end position="803"/>
    </location>
</feature>
<feature type="region of interest" description="Disordered" evidence="2">
    <location>
        <begin position="172"/>
        <end position="231"/>
    </location>
</feature>
<dbReference type="PANTHER" id="PTHR10257:SF3">
    <property type="entry name" value="SERINE_THREONINE-PROTEIN PHOSPHATASE 2A 56 KDA REGULATORY SUBUNIT GAMMA ISOFORM"/>
    <property type="match status" value="1"/>
</dbReference>
<feature type="compositionally biased region" description="Basic residues" evidence="2">
    <location>
        <begin position="1"/>
        <end position="11"/>
    </location>
</feature>
<dbReference type="GO" id="GO:0019888">
    <property type="term" value="F:protein phosphatase regulator activity"/>
    <property type="evidence" value="ECO:0007669"/>
    <property type="project" value="UniProtKB-UniRule"/>
</dbReference>
<dbReference type="PANTHER" id="PTHR10257">
    <property type="entry name" value="SERINE/THREONINE PROTEIN PHOSPHATASE 2A PP2A REGULATORY SUBUNIT B"/>
    <property type="match status" value="1"/>
</dbReference>
<organism evidence="3 4">
    <name type="scientific">[Candida] railenensis</name>
    <dbReference type="NCBI Taxonomy" id="45579"/>
    <lineage>
        <taxon>Eukaryota</taxon>
        <taxon>Fungi</taxon>
        <taxon>Dikarya</taxon>
        <taxon>Ascomycota</taxon>
        <taxon>Saccharomycotina</taxon>
        <taxon>Pichiomycetes</taxon>
        <taxon>Debaryomycetaceae</taxon>
        <taxon>Kurtzmaniella</taxon>
    </lineage>
</organism>
<dbReference type="InterPro" id="IPR016024">
    <property type="entry name" value="ARM-type_fold"/>
</dbReference>